<keyword evidence="5 6" id="KW-0472">Membrane</keyword>
<name>A0A653BLI4_CALMS</name>
<proteinExistence type="predicted"/>
<dbReference type="Pfam" id="PF09451">
    <property type="entry name" value="ATG27"/>
    <property type="match status" value="1"/>
</dbReference>
<dbReference type="EMBL" id="CAACVG010002401">
    <property type="protein sequence ID" value="VEN36422.1"/>
    <property type="molecule type" value="Genomic_DNA"/>
</dbReference>
<gene>
    <name evidence="8" type="ORF">CALMAC_LOCUS2048</name>
</gene>
<comment type="subcellular location">
    <subcellularLocation>
        <location evidence="1">Membrane</location>
        <topology evidence="1">Single-pass membrane protein</topology>
    </subcellularLocation>
</comment>
<feature type="signal peptide" evidence="7">
    <location>
        <begin position="1"/>
        <end position="24"/>
    </location>
</feature>
<evidence type="ECO:0000256" key="3">
    <source>
        <dbReference type="ARBA" id="ARBA00022729"/>
    </source>
</evidence>
<keyword evidence="4 6" id="KW-1133">Transmembrane helix</keyword>
<organism evidence="8 9">
    <name type="scientific">Callosobruchus maculatus</name>
    <name type="common">Southern cowpea weevil</name>
    <name type="synonym">Pulse bruchid</name>
    <dbReference type="NCBI Taxonomy" id="64391"/>
    <lineage>
        <taxon>Eukaryota</taxon>
        <taxon>Metazoa</taxon>
        <taxon>Ecdysozoa</taxon>
        <taxon>Arthropoda</taxon>
        <taxon>Hexapoda</taxon>
        <taxon>Insecta</taxon>
        <taxon>Pterygota</taxon>
        <taxon>Neoptera</taxon>
        <taxon>Endopterygota</taxon>
        <taxon>Coleoptera</taxon>
        <taxon>Polyphaga</taxon>
        <taxon>Cucujiformia</taxon>
        <taxon>Chrysomeloidea</taxon>
        <taxon>Chrysomelidae</taxon>
        <taxon>Bruchinae</taxon>
        <taxon>Bruchini</taxon>
        <taxon>Callosobruchus</taxon>
    </lineage>
</organism>
<protein>
    <recommendedName>
        <fullName evidence="10">Cation-dependent mannose-6-phosphate receptor</fullName>
    </recommendedName>
</protein>
<evidence type="ECO:0000256" key="1">
    <source>
        <dbReference type="ARBA" id="ARBA00004167"/>
    </source>
</evidence>
<keyword evidence="3 7" id="KW-0732">Signal</keyword>
<evidence type="ECO:0000313" key="9">
    <source>
        <dbReference type="Proteomes" id="UP000410492"/>
    </source>
</evidence>
<feature type="transmembrane region" description="Helical" evidence="6">
    <location>
        <begin position="185"/>
        <end position="208"/>
    </location>
</feature>
<evidence type="ECO:0000256" key="4">
    <source>
        <dbReference type="ARBA" id="ARBA00022989"/>
    </source>
</evidence>
<dbReference type="OrthoDB" id="29460at2759"/>
<evidence type="ECO:0000256" key="2">
    <source>
        <dbReference type="ARBA" id="ARBA00022692"/>
    </source>
</evidence>
<evidence type="ECO:0000313" key="8">
    <source>
        <dbReference type="EMBL" id="VEN36422.1"/>
    </source>
</evidence>
<evidence type="ECO:0008006" key="10">
    <source>
        <dbReference type="Google" id="ProtNLM"/>
    </source>
</evidence>
<dbReference type="AlphaFoldDB" id="A0A653BLI4"/>
<keyword evidence="2 6" id="KW-0812">Transmembrane</keyword>
<sequence>MKTVLNFTYIVYLVLCTTIKGSDGFNNAFDPCVHIIDELSHINISSALEDKKTLSDTDSNFTYYFSGCRDFKPSDLNLAGINSTKPVSLLKVWPAPYEEGNKTINSHNCTELGKAENIKWHKEGSMYQLVYNISNMTTLPTVKLLCDNEPIPFIKVLDTKSNQLIFASQRVCIITTHHGLSGGSIFLILLLVFLTIYLVGGGLVLYFIRGARGVEVIPNVEFWRNLPSLVKDGLIFLLAGCKPTFVSTSESYDRI</sequence>
<accession>A0A653BLI4</accession>
<dbReference type="GO" id="GO:0000139">
    <property type="term" value="C:Golgi membrane"/>
    <property type="evidence" value="ECO:0007669"/>
    <property type="project" value="UniProtKB-SubCell"/>
</dbReference>
<keyword evidence="9" id="KW-1185">Reference proteome</keyword>
<dbReference type="PANTHER" id="PTHR15071">
    <property type="entry name" value="MANNOSE-6-PHOSPHATE RECEPTOR FAMILY MEMBER"/>
    <property type="match status" value="1"/>
</dbReference>
<dbReference type="InterPro" id="IPR018939">
    <property type="entry name" value="Autophagy-rel_prot_27"/>
</dbReference>
<evidence type="ECO:0000256" key="7">
    <source>
        <dbReference type="SAM" id="SignalP"/>
    </source>
</evidence>
<dbReference type="PANTHER" id="PTHR15071:SF0">
    <property type="entry name" value="MANNOSE 6-PHOSPHATE RECEPTOR-LIKE PROTEIN 1"/>
    <property type="match status" value="1"/>
</dbReference>
<feature type="chain" id="PRO_5024951450" description="Cation-dependent mannose-6-phosphate receptor" evidence="7">
    <location>
        <begin position="25"/>
        <end position="255"/>
    </location>
</feature>
<evidence type="ECO:0000256" key="6">
    <source>
        <dbReference type="SAM" id="Phobius"/>
    </source>
</evidence>
<evidence type="ECO:0000256" key="5">
    <source>
        <dbReference type="ARBA" id="ARBA00023136"/>
    </source>
</evidence>
<reference evidence="8 9" key="1">
    <citation type="submission" date="2019-01" db="EMBL/GenBank/DDBJ databases">
        <authorList>
            <person name="Sayadi A."/>
        </authorList>
    </citation>
    <scope>NUCLEOTIDE SEQUENCE [LARGE SCALE GENOMIC DNA]</scope>
</reference>
<dbReference type="GO" id="GO:0005802">
    <property type="term" value="C:trans-Golgi network"/>
    <property type="evidence" value="ECO:0007669"/>
    <property type="project" value="TreeGrafter"/>
</dbReference>
<dbReference type="Proteomes" id="UP000410492">
    <property type="component" value="Unassembled WGS sequence"/>
</dbReference>